<dbReference type="FunFam" id="3.40.50.300:FF:000421">
    <property type="entry name" value="Branched-chain amino acid ABC transporter ATP-binding protein"/>
    <property type="match status" value="1"/>
</dbReference>
<dbReference type="OrthoDB" id="9805514at2"/>
<dbReference type="Pfam" id="PF00005">
    <property type="entry name" value="ABC_tran"/>
    <property type="match status" value="1"/>
</dbReference>
<dbReference type="InterPro" id="IPR027417">
    <property type="entry name" value="P-loop_NTPase"/>
</dbReference>
<dbReference type="GO" id="GO:0016887">
    <property type="term" value="F:ATP hydrolysis activity"/>
    <property type="evidence" value="ECO:0007669"/>
    <property type="project" value="InterPro"/>
</dbReference>
<evidence type="ECO:0000259" key="4">
    <source>
        <dbReference type="PROSITE" id="PS50893"/>
    </source>
</evidence>
<evidence type="ECO:0000256" key="3">
    <source>
        <dbReference type="ARBA" id="ARBA00022840"/>
    </source>
</evidence>
<dbReference type="RefSeq" id="WP_074951177.1">
    <property type="nucleotide sequence ID" value="NZ_FPBV01000006.1"/>
</dbReference>
<dbReference type="InterPro" id="IPR032823">
    <property type="entry name" value="BCA_ABC_TP_C"/>
</dbReference>
<organism evidence="5 6">
    <name type="scientific">Alicyclobacillus macrosporangiidus</name>
    <dbReference type="NCBI Taxonomy" id="392015"/>
    <lineage>
        <taxon>Bacteria</taxon>
        <taxon>Bacillati</taxon>
        <taxon>Bacillota</taxon>
        <taxon>Bacilli</taxon>
        <taxon>Bacillales</taxon>
        <taxon>Alicyclobacillaceae</taxon>
        <taxon>Alicyclobacillus</taxon>
    </lineage>
</organism>
<proteinExistence type="predicted"/>
<dbReference type="SUPFAM" id="SSF52540">
    <property type="entry name" value="P-loop containing nucleoside triphosphate hydrolases"/>
    <property type="match status" value="1"/>
</dbReference>
<evidence type="ECO:0000313" key="5">
    <source>
        <dbReference type="EMBL" id="SFU72174.1"/>
    </source>
</evidence>
<dbReference type="InterPro" id="IPR051120">
    <property type="entry name" value="ABC_AA/LPS_Transport"/>
</dbReference>
<dbReference type="Pfam" id="PF12399">
    <property type="entry name" value="BCA_ABC_TP_C"/>
    <property type="match status" value="1"/>
</dbReference>
<accession>A0A1I7IGW3</accession>
<dbReference type="EMBL" id="FPBV01000006">
    <property type="protein sequence ID" value="SFU72174.1"/>
    <property type="molecule type" value="Genomic_DNA"/>
</dbReference>
<keyword evidence="2" id="KW-0547">Nucleotide-binding</keyword>
<reference evidence="6" key="1">
    <citation type="submission" date="2016-10" db="EMBL/GenBank/DDBJ databases">
        <authorList>
            <person name="Varghese N."/>
        </authorList>
    </citation>
    <scope>NUCLEOTIDE SEQUENCE [LARGE SCALE GENOMIC DNA]</scope>
    <source>
        <strain evidence="6">DSM 17980</strain>
    </source>
</reference>
<dbReference type="CDD" id="cd03219">
    <property type="entry name" value="ABC_Mj1267_LivG_branched"/>
    <property type="match status" value="1"/>
</dbReference>
<sequence length="246" mass="26974">MSTHNEPLLAFDHVKKHFGGLFVTNDVSFSVQQGEVLFIIGPNGAGKTTIFNLITGFVTPDEGDIRFEGESIKGLKPYQIARRGIGRTFQIVQPLANMSVLDNVMLGAFAHTSSKHEARRQADEILDLTGLGKWRDRMAGSLPLAGRKRLEIARALATRPKLILLDEVCAGLTPTEAVETIQLLKQLRDRGVSAIGGIEHVMRVVMEISDRVIVIHHGQKIAEGTPQEVTSHPDVIEAYLGARLEV</sequence>
<dbReference type="InterPro" id="IPR003593">
    <property type="entry name" value="AAA+_ATPase"/>
</dbReference>
<keyword evidence="3 5" id="KW-0067">ATP-binding</keyword>
<name>A0A1I7IGW3_9BACL</name>
<evidence type="ECO:0000256" key="2">
    <source>
        <dbReference type="ARBA" id="ARBA00022741"/>
    </source>
</evidence>
<dbReference type="AlphaFoldDB" id="A0A1I7IGW3"/>
<protein>
    <submittedName>
        <fullName evidence="5">Branched-chain amino acid transport system ATP-binding protein/branched-chain amino acid transport system permease protein</fullName>
    </submittedName>
</protein>
<keyword evidence="6" id="KW-1185">Reference proteome</keyword>
<evidence type="ECO:0000256" key="1">
    <source>
        <dbReference type="ARBA" id="ARBA00022448"/>
    </source>
</evidence>
<dbReference type="STRING" id="392015.SAMN05421543_106214"/>
<dbReference type="eggNOG" id="COG0411">
    <property type="taxonomic scope" value="Bacteria"/>
</dbReference>
<dbReference type="PANTHER" id="PTHR45772">
    <property type="entry name" value="CONSERVED COMPONENT OF ABC TRANSPORTER FOR NATURAL AMINO ACIDS-RELATED"/>
    <property type="match status" value="1"/>
</dbReference>
<dbReference type="GO" id="GO:0005524">
    <property type="term" value="F:ATP binding"/>
    <property type="evidence" value="ECO:0007669"/>
    <property type="project" value="UniProtKB-KW"/>
</dbReference>
<dbReference type="PROSITE" id="PS50893">
    <property type="entry name" value="ABC_TRANSPORTER_2"/>
    <property type="match status" value="1"/>
</dbReference>
<keyword evidence="1" id="KW-0813">Transport</keyword>
<dbReference type="Proteomes" id="UP000183508">
    <property type="component" value="Unassembled WGS sequence"/>
</dbReference>
<feature type="domain" description="ABC transporter" evidence="4">
    <location>
        <begin position="9"/>
        <end position="242"/>
    </location>
</feature>
<evidence type="ECO:0000313" key="6">
    <source>
        <dbReference type="Proteomes" id="UP000183508"/>
    </source>
</evidence>
<gene>
    <name evidence="5" type="ORF">SAMN05421543_106214</name>
</gene>
<dbReference type="InterPro" id="IPR003439">
    <property type="entry name" value="ABC_transporter-like_ATP-bd"/>
</dbReference>
<dbReference type="Gene3D" id="3.40.50.300">
    <property type="entry name" value="P-loop containing nucleotide triphosphate hydrolases"/>
    <property type="match status" value="1"/>
</dbReference>
<dbReference type="GO" id="GO:0005886">
    <property type="term" value="C:plasma membrane"/>
    <property type="evidence" value="ECO:0007669"/>
    <property type="project" value="TreeGrafter"/>
</dbReference>
<dbReference type="SMART" id="SM00382">
    <property type="entry name" value="AAA"/>
    <property type="match status" value="1"/>
</dbReference>